<dbReference type="Proteomes" id="UP000319498">
    <property type="component" value="Unassembled WGS sequence"/>
</dbReference>
<dbReference type="EMBL" id="LDCN01000008">
    <property type="protein sequence ID" value="KLH96772.1"/>
    <property type="molecule type" value="Genomic_DNA"/>
</dbReference>
<dbReference type="NCBIfam" id="TIGR00049">
    <property type="entry name" value="iron-sulfur cluster assembly accessory protein"/>
    <property type="match status" value="1"/>
</dbReference>
<evidence type="ECO:0000313" key="3">
    <source>
        <dbReference type="EMBL" id="GED58445.1"/>
    </source>
</evidence>
<dbReference type="SUPFAM" id="SSF89360">
    <property type="entry name" value="HesB-like domain"/>
    <property type="match status" value="1"/>
</dbReference>
<dbReference type="GeneID" id="87587813"/>
<name>A0A0H0SGR3_9BACL</name>
<dbReference type="AlphaFoldDB" id="A0A0H0SGR3"/>
<dbReference type="GO" id="GO:0051539">
    <property type="term" value="F:4 iron, 4 sulfur cluster binding"/>
    <property type="evidence" value="ECO:0007669"/>
    <property type="project" value="TreeGrafter"/>
</dbReference>
<reference evidence="3 7" key="3">
    <citation type="submission" date="2019-06" db="EMBL/GenBank/DDBJ databases">
        <title>Whole genome shotgun sequence of Brevibacillus formosus NBRC 15716.</title>
        <authorList>
            <person name="Hosoyama A."/>
            <person name="Uohara A."/>
            <person name="Ohji S."/>
            <person name="Ichikawa N."/>
        </authorList>
    </citation>
    <scope>NUCLEOTIDE SEQUENCE [LARGE SCALE GENOMIC DNA]</scope>
    <source>
        <strain evidence="3 7">NBRC 15716</strain>
    </source>
</reference>
<gene>
    <name evidence="3" type="primary">sufA</name>
    <name evidence="4" type="ORF">AA984_22455</name>
    <name evidence="3" type="ORF">BFO01nite_25770</name>
    <name evidence="2" type="ORF">BP422_19650</name>
</gene>
<dbReference type="PANTHER" id="PTHR43011:SF1">
    <property type="entry name" value="IRON-SULFUR CLUSTER ASSEMBLY 2 HOMOLOG, MITOCHONDRIAL"/>
    <property type="match status" value="1"/>
</dbReference>
<dbReference type="Gene3D" id="2.60.300.12">
    <property type="entry name" value="HesB-like domain"/>
    <property type="match status" value="1"/>
</dbReference>
<dbReference type="EMBL" id="CP018145">
    <property type="protein sequence ID" value="ASJ55566.1"/>
    <property type="molecule type" value="Genomic_DNA"/>
</dbReference>
<reference evidence="4 5" key="1">
    <citation type="submission" date="2015-05" db="EMBL/GenBank/DDBJ databases">
        <title>Genome sequencing project for genomic taxonomy and phylogenomics of Bacillus-like bacteria.</title>
        <authorList>
            <person name="Liu B."/>
            <person name="Wang J."/>
            <person name="Zhu Y."/>
            <person name="Liu G."/>
            <person name="Chen Q."/>
            <person name="Chen Z."/>
            <person name="Lan J."/>
            <person name="Che J."/>
            <person name="Ge C."/>
            <person name="Shi H."/>
            <person name="Pan Z."/>
            <person name="Liu X."/>
        </authorList>
    </citation>
    <scope>NUCLEOTIDE SEQUENCE [LARGE SCALE GENOMIC DNA]</scope>
    <source>
        <strain evidence="4 5">DSM 9885</strain>
    </source>
</reference>
<dbReference type="KEGG" id="bfm:BP422_19650"/>
<feature type="domain" description="Core" evidence="1">
    <location>
        <begin position="2"/>
        <end position="102"/>
    </location>
</feature>
<dbReference type="InterPro" id="IPR017870">
    <property type="entry name" value="FeS_cluster_insertion_CS"/>
</dbReference>
<dbReference type="Proteomes" id="UP000035218">
    <property type="component" value="Unassembled WGS sequence"/>
</dbReference>
<organism evidence="2 6">
    <name type="scientific">Brevibacillus formosus</name>
    <dbReference type="NCBI Taxonomy" id="54913"/>
    <lineage>
        <taxon>Bacteria</taxon>
        <taxon>Bacillati</taxon>
        <taxon>Bacillota</taxon>
        <taxon>Bacilli</taxon>
        <taxon>Bacillales</taxon>
        <taxon>Paenibacillaceae</taxon>
        <taxon>Brevibacillus</taxon>
    </lineage>
</organism>
<dbReference type="InterPro" id="IPR016092">
    <property type="entry name" value="ATAP"/>
</dbReference>
<dbReference type="RefSeq" id="WP_007716763.1">
    <property type="nucleotide sequence ID" value="NZ_BJOL01000014.1"/>
</dbReference>
<proteinExistence type="predicted"/>
<dbReference type="OrthoDB" id="9801228at2"/>
<evidence type="ECO:0000313" key="5">
    <source>
        <dbReference type="Proteomes" id="UP000035218"/>
    </source>
</evidence>
<evidence type="ECO:0000259" key="1">
    <source>
        <dbReference type="Pfam" id="PF01521"/>
    </source>
</evidence>
<evidence type="ECO:0000313" key="4">
    <source>
        <dbReference type="EMBL" id="KLH96772.1"/>
    </source>
</evidence>
<accession>A0A0H0SGR3</accession>
<dbReference type="GO" id="GO:0051537">
    <property type="term" value="F:2 iron, 2 sulfur cluster binding"/>
    <property type="evidence" value="ECO:0007669"/>
    <property type="project" value="UniProtKB-ARBA"/>
</dbReference>
<dbReference type="NCBIfam" id="NF010147">
    <property type="entry name" value="PRK13623.1"/>
    <property type="match status" value="1"/>
</dbReference>
<dbReference type="PANTHER" id="PTHR43011">
    <property type="entry name" value="IRON-SULFUR CLUSTER ASSEMBLY 2 HOMOLOG, MITOCHONDRIAL"/>
    <property type="match status" value="1"/>
</dbReference>
<dbReference type="GO" id="GO:0016226">
    <property type="term" value="P:iron-sulfur cluster assembly"/>
    <property type="evidence" value="ECO:0007669"/>
    <property type="project" value="InterPro"/>
</dbReference>
<evidence type="ECO:0000313" key="7">
    <source>
        <dbReference type="Proteomes" id="UP000319498"/>
    </source>
</evidence>
<evidence type="ECO:0000313" key="2">
    <source>
        <dbReference type="EMBL" id="ASJ55566.1"/>
    </source>
</evidence>
<dbReference type="PROSITE" id="PS01152">
    <property type="entry name" value="HESB"/>
    <property type="match status" value="1"/>
</dbReference>
<dbReference type="InterPro" id="IPR000361">
    <property type="entry name" value="ATAP_core_dom"/>
</dbReference>
<dbReference type="Pfam" id="PF01521">
    <property type="entry name" value="Fe-S_biosyn"/>
    <property type="match status" value="1"/>
</dbReference>
<dbReference type="Proteomes" id="UP000197781">
    <property type="component" value="Chromosome"/>
</dbReference>
<evidence type="ECO:0000313" key="6">
    <source>
        <dbReference type="Proteomes" id="UP000197781"/>
    </source>
</evidence>
<dbReference type="GO" id="GO:0005506">
    <property type="term" value="F:iron ion binding"/>
    <property type="evidence" value="ECO:0007669"/>
    <property type="project" value="TreeGrafter"/>
</dbReference>
<dbReference type="InterPro" id="IPR035903">
    <property type="entry name" value="HesB-like_dom_sf"/>
</dbReference>
<keyword evidence="7" id="KW-1185">Reference proteome</keyword>
<dbReference type="EMBL" id="BJOL01000014">
    <property type="protein sequence ID" value="GED58445.1"/>
    <property type="molecule type" value="Genomic_DNA"/>
</dbReference>
<reference evidence="2 6" key="2">
    <citation type="submission" date="2016-11" db="EMBL/GenBank/DDBJ databases">
        <authorList>
            <person name="Jaros S."/>
            <person name="Januszkiewicz K."/>
            <person name="Wedrychowicz H."/>
        </authorList>
    </citation>
    <scope>NUCLEOTIDE SEQUENCE [LARGE SCALE GENOMIC DNA]</scope>
    <source>
        <strain evidence="2 6">NF2</strain>
    </source>
</reference>
<protein>
    <recommendedName>
        <fullName evidence="1">Core domain-containing protein</fullName>
    </recommendedName>
</protein>
<sequence>MITLTERASLKVKEMLAAEGKPDVFLRVGVRTGGCSGFTYGMGWDEEMKEGDETFEQNGVKIVVDKDSYPYIKGTEIDFKESMMGGGFSIENPNAVASCGCGSSFKTALAEGKAEKCDD</sequence>